<comment type="caution">
    <text evidence="15">The sequence shown here is derived from an EMBL/GenBank/DDBJ whole genome shotgun (WGS) entry which is preliminary data.</text>
</comment>
<evidence type="ECO:0000256" key="6">
    <source>
        <dbReference type="ARBA" id="ARBA00022679"/>
    </source>
</evidence>
<accession>A0A8J5XQM5</accession>
<gene>
    <name evidence="15" type="ORF">KFE25_007986</name>
</gene>
<evidence type="ECO:0000256" key="10">
    <source>
        <dbReference type="ARBA" id="ARBA00022989"/>
    </source>
</evidence>
<evidence type="ECO:0000256" key="13">
    <source>
        <dbReference type="SAM" id="SignalP"/>
    </source>
</evidence>
<evidence type="ECO:0000256" key="12">
    <source>
        <dbReference type="SAM" id="MobiDB-lite"/>
    </source>
</evidence>
<organism evidence="15 16">
    <name type="scientific">Diacronema lutheri</name>
    <name type="common">Unicellular marine alga</name>
    <name type="synonym">Monochrysis lutheri</name>
    <dbReference type="NCBI Taxonomy" id="2081491"/>
    <lineage>
        <taxon>Eukaryota</taxon>
        <taxon>Haptista</taxon>
        <taxon>Haptophyta</taxon>
        <taxon>Pavlovophyceae</taxon>
        <taxon>Pavlovales</taxon>
        <taxon>Pavlovaceae</taxon>
        <taxon>Diacronema</taxon>
    </lineage>
</organism>
<evidence type="ECO:0000256" key="11">
    <source>
        <dbReference type="ARBA" id="ARBA00023136"/>
    </source>
</evidence>
<feature type="domain" description="Fringe-like glycosyltransferase" evidence="14">
    <location>
        <begin position="131"/>
        <end position="221"/>
    </location>
</feature>
<reference evidence="15" key="1">
    <citation type="submission" date="2021-05" db="EMBL/GenBank/DDBJ databases">
        <title>The genome of the haptophyte Pavlova lutheri (Diacronema luteri, Pavlovales) - a model for lipid biosynthesis in eukaryotic algae.</title>
        <authorList>
            <person name="Hulatt C.J."/>
            <person name="Posewitz M.C."/>
        </authorList>
    </citation>
    <scope>NUCLEOTIDE SEQUENCE</scope>
    <source>
        <strain evidence="15">NIVA-4/92</strain>
    </source>
</reference>
<sequence>MGERRRERLRLVVALLLASQGVLHAKIHPLRLSEIHFVVMSSDEVMERAIYANHTWCSYAEARCIFATPKQICSQAYGGCLKAIIVSGRAPSNCCAQRDFFCKAHRAETLSAQYRFLPALLEYRKRPEFAEAKWVVLVDDDAFVFVENLRRLLEHYPPHVPFYMGEFLEGRGPQSWAFACGGGGSVFSRAAMERMDLRACIKRIHSKCMQSDWMLAECAHQHMVRYVKAHGCNSCSHITRKGAHSILHTRVPNCHFMQQSALFIPYLQPATRGSPSIIHGQRSEADYKQLDEWFKRTNRTDGSWLDPRPQVNGAGGEQHMVTWQPHGAGAAAQGLQHGAWTTTTRGSRERPAAASGGGNPQSGVWFGVARASKGGSTSLASTLHDVETLHSMNARDQDEELAARKPF</sequence>
<evidence type="ECO:0000256" key="5">
    <source>
        <dbReference type="ARBA" id="ARBA00022676"/>
    </source>
</evidence>
<dbReference type="GO" id="GO:0016263">
    <property type="term" value="F:glycoprotein-N-acetylgalactosamine 3-beta-galactosyltransferase activity"/>
    <property type="evidence" value="ECO:0007669"/>
    <property type="project" value="UniProtKB-EC"/>
</dbReference>
<dbReference type="AlphaFoldDB" id="A0A8J5XQM5"/>
<evidence type="ECO:0000256" key="3">
    <source>
        <dbReference type="ARBA" id="ARBA00006462"/>
    </source>
</evidence>
<keyword evidence="9" id="KW-0735">Signal-anchor</keyword>
<dbReference type="GO" id="GO:0000166">
    <property type="term" value="F:nucleotide binding"/>
    <property type="evidence" value="ECO:0007669"/>
    <property type="project" value="UniProtKB-KW"/>
</dbReference>
<evidence type="ECO:0000256" key="9">
    <source>
        <dbReference type="ARBA" id="ARBA00022968"/>
    </source>
</evidence>
<feature type="region of interest" description="Disordered" evidence="12">
    <location>
        <begin position="341"/>
        <end position="361"/>
    </location>
</feature>
<dbReference type="EC" id="2.4.1.122" evidence="4"/>
<evidence type="ECO:0000313" key="15">
    <source>
        <dbReference type="EMBL" id="KAG8466607.1"/>
    </source>
</evidence>
<protein>
    <recommendedName>
        <fullName evidence="4">N-acetylgalactosaminide beta-1,3-galactosyltransferase</fullName>
        <ecNumber evidence="4">2.4.1.122</ecNumber>
    </recommendedName>
</protein>
<dbReference type="Pfam" id="PF02434">
    <property type="entry name" value="Fringe"/>
    <property type="match status" value="1"/>
</dbReference>
<comment type="subcellular location">
    <subcellularLocation>
        <location evidence="1">Membrane</location>
        <topology evidence="1">Single-pass type II membrane protein</topology>
    </subcellularLocation>
</comment>
<evidence type="ECO:0000259" key="14">
    <source>
        <dbReference type="Pfam" id="PF02434"/>
    </source>
</evidence>
<dbReference type="OrthoDB" id="421979at2759"/>
<evidence type="ECO:0000256" key="8">
    <source>
        <dbReference type="ARBA" id="ARBA00022741"/>
    </source>
</evidence>
<dbReference type="GO" id="GO:0016020">
    <property type="term" value="C:membrane"/>
    <property type="evidence" value="ECO:0007669"/>
    <property type="project" value="UniProtKB-SubCell"/>
</dbReference>
<feature type="chain" id="PRO_5035267410" description="N-acetylgalactosaminide beta-1,3-galactosyltransferase" evidence="13">
    <location>
        <begin position="26"/>
        <end position="407"/>
    </location>
</feature>
<keyword evidence="8" id="KW-0547">Nucleotide-binding</keyword>
<evidence type="ECO:0000256" key="7">
    <source>
        <dbReference type="ARBA" id="ARBA00022692"/>
    </source>
</evidence>
<dbReference type="InterPro" id="IPR003378">
    <property type="entry name" value="Fringe-like_glycosylTrfase"/>
</dbReference>
<keyword evidence="5" id="KW-0328">Glycosyltransferase</keyword>
<comment type="similarity">
    <text evidence="3">Belongs to the glycosyltransferase 31 family. Beta3-Gal-T subfamily.</text>
</comment>
<keyword evidence="10" id="KW-1133">Transmembrane helix</keyword>
<evidence type="ECO:0000256" key="1">
    <source>
        <dbReference type="ARBA" id="ARBA00004606"/>
    </source>
</evidence>
<evidence type="ECO:0000256" key="4">
    <source>
        <dbReference type="ARBA" id="ARBA00012557"/>
    </source>
</evidence>
<dbReference type="EMBL" id="JAGTXO010000007">
    <property type="protein sequence ID" value="KAG8466607.1"/>
    <property type="molecule type" value="Genomic_DNA"/>
</dbReference>
<keyword evidence="7" id="KW-0812">Transmembrane</keyword>
<keyword evidence="11" id="KW-0472">Membrane</keyword>
<dbReference type="InterPro" id="IPR026050">
    <property type="entry name" value="C1GALT1/C1GALT1_chp1"/>
</dbReference>
<comment type="pathway">
    <text evidence="2">Protein modification; protein glycosylation.</text>
</comment>
<dbReference type="Gene3D" id="3.90.550.50">
    <property type="match status" value="1"/>
</dbReference>
<keyword evidence="13" id="KW-0732">Signal</keyword>
<feature type="signal peptide" evidence="13">
    <location>
        <begin position="1"/>
        <end position="25"/>
    </location>
</feature>
<dbReference type="Proteomes" id="UP000751190">
    <property type="component" value="Unassembled WGS sequence"/>
</dbReference>
<keyword evidence="16" id="KW-1185">Reference proteome</keyword>
<dbReference type="PANTHER" id="PTHR23033">
    <property type="entry name" value="BETA1,3-GALACTOSYLTRANSFERASE"/>
    <property type="match status" value="1"/>
</dbReference>
<evidence type="ECO:0000313" key="16">
    <source>
        <dbReference type="Proteomes" id="UP000751190"/>
    </source>
</evidence>
<keyword evidence="6" id="KW-0808">Transferase</keyword>
<name>A0A8J5XQM5_DIALT</name>
<evidence type="ECO:0000256" key="2">
    <source>
        <dbReference type="ARBA" id="ARBA00004922"/>
    </source>
</evidence>
<proteinExistence type="inferred from homology"/>